<feature type="coiled-coil region" evidence="1">
    <location>
        <begin position="13"/>
        <end position="40"/>
    </location>
</feature>
<accession>A0A0F9PIH7</accession>
<comment type="caution">
    <text evidence="2">The sequence shown here is derived from an EMBL/GenBank/DDBJ whole genome shotgun (WGS) entry which is preliminary data.</text>
</comment>
<gene>
    <name evidence="2" type="ORF">LCGC14_1134210</name>
</gene>
<reference evidence="2" key="1">
    <citation type="journal article" date="2015" name="Nature">
        <title>Complex archaea that bridge the gap between prokaryotes and eukaryotes.</title>
        <authorList>
            <person name="Spang A."/>
            <person name="Saw J.H."/>
            <person name="Jorgensen S.L."/>
            <person name="Zaremba-Niedzwiedzka K."/>
            <person name="Martijn J."/>
            <person name="Lind A.E."/>
            <person name="van Eijk R."/>
            <person name="Schleper C."/>
            <person name="Guy L."/>
            <person name="Ettema T.J."/>
        </authorList>
    </citation>
    <scope>NUCLEOTIDE SEQUENCE</scope>
</reference>
<organism evidence="2">
    <name type="scientific">marine sediment metagenome</name>
    <dbReference type="NCBI Taxonomy" id="412755"/>
    <lineage>
        <taxon>unclassified sequences</taxon>
        <taxon>metagenomes</taxon>
        <taxon>ecological metagenomes</taxon>
    </lineage>
</organism>
<evidence type="ECO:0008006" key="3">
    <source>
        <dbReference type="Google" id="ProtNLM"/>
    </source>
</evidence>
<dbReference type="AlphaFoldDB" id="A0A0F9PIH7"/>
<protein>
    <recommendedName>
        <fullName evidence="3">Coil containing protein</fullName>
    </recommendedName>
</protein>
<name>A0A0F9PIH7_9ZZZZ</name>
<proteinExistence type="predicted"/>
<evidence type="ECO:0000313" key="2">
    <source>
        <dbReference type="EMBL" id="KKN00796.1"/>
    </source>
</evidence>
<evidence type="ECO:0000256" key="1">
    <source>
        <dbReference type="SAM" id="Coils"/>
    </source>
</evidence>
<keyword evidence="1" id="KW-0175">Coiled coil</keyword>
<dbReference type="EMBL" id="LAZR01005334">
    <property type="protein sequence ID" value="KKN00796.1"/>
    <property type="molecule type" value="Genomic_DNA"/>
</dbReference>
<sequence length="79" mass="9182">MSKISRCNHDNDVDRQCADYHRLETEITNLEQQRNDLLEACKTAMAWFDKHTNDEPVWEDQPSADMATLMQDAIAQAEK</sequence>